<proteinExistence type="inferred from homology"/>
<dbReference type="InterPro" id="IPR020904">
    <property type="entry name" value="Sc_DH/Rdtase_CS"/>
</dbReference>
<evidence type="ECO:0000256" key="1">
    <source>
        <dbReference type="ARBA" id="ARBA00006484"/>
    </source>
</evidence>
<evidence type="ECO:0000313" key="3">
    <source>
        <dbReference type="EMBL" id="EXC01952.1"/>
    </source>
</evidence>
<dbReference type="PRINTS" id="PR00081">
    <property type="entry name" value="GDHRDH"/>
</dbReference>
<dbReference type="STRING" id="981085.W9SE69"/>
<gene>
    <name evidence="3" type="ORF">L484_018866</name>
</gene>
<dbReference type="InterPro" id="IPR002347">
    <property type="entry name" value="SDR_fam"/>
</dbReference>
<dbReference type="Gene3D" id="3.40.50.720">
    <property type="entry name" value="NAD(P)-binding Rossmann-like Domain"/>
    <property type="match status" value="1"/>
</dbReference>
<dbReference type="Pfam" id="PF13561">
    <property type="entry name" value="adh_short_C2"/>
    <property type="match status" value="1"/>
</dbReference>
<dbReference type="InterPro" id="IPR036291">
    <property type="entry name" value="NAD(P)-bd_dom_sf"/>
</dbReference>
<dbReference type="PRINTS" id="PR00080">
    <property type="entry name" value="SDRFAMILY"/>
</dbReference>
<dbReference type="NCBIfam" id="NF005559">
    <property type="entry name" value="PRK07231.1"/>
    <property type="match status" value="1"/>
</dbReference>
<organism evidence="3 4">
    <name type="scientific">Morus notabilis</name>
    <dbReference type="NCBI Taxonomy" id="981085"/>
    <lineage>
        <taxon>Eukaryota</taxon>
        <taxon>Viridiplantae</taxon>
        <taxon>Streptophyta</taxon>
        <taxon>Embryophyta</taxon>
        <taxon>Tracheophyta</taxon>
        <taxon>Spermatophyta</taxon>
        <taxon>Magnoliopsida</taxon>
        <taxon>eudicotyledons</taxon>
        <taxon>Gunneridae</taxon>
        <taxon>Pentapetalae</taxon>
        <taxon>rosids</taxon>
        <taxon>fabids</taxon>
        <taxon>Rosales</taxon>
        <taxon>Moraceae</taxon>
        <taxon>Moreae</taxon>
        <taxon>Morus</taxon>
    </lineage>
</organism>
<name>W9SE69_9ROSA</name>
<protein>
    <submittedName>
        <fullName evidence="3">Momilactone A synthase</fullName>
    </submittedName>
</protein>
<dbReference type="Proteomes" id="UP000030645">
    <property type="component" value="Unassembled WGS sequence"/>
</dbReference>
<dbReference type="SUPFAM" id="SSF51735">
    <property type="entry name" value="NAD(P)-binding Rossmann-fold domains"/>
    <property type="match status" value="1"/>
</dbReference>
<dbReference type="OrthoDB" id="294295at2759"/>
<dbReference type="PANTHER" id="PTHR43180">
    <property type="entry name" value="3-OXOACYL-(ACYL-CARRIER-PROTEIN) REDUCTASE (AFU_ORTHOLOGUE AFUA_6G11210)"/>
    <property type="match status" value="1"/>
</dbReference>
<dbReference type="InterPro" id="IPR045309">
    <property type="entry name" value="ABA2-like"/>
</dbReference>
<dbReference type="PROSITE" id="PS00061">
    <property type="entry name" value="ADH_SHORT"/>
    <property type="match status" value="1"/>
</dbReference>
<dbReference type="PANTHER" id="PTHR43180:SF50">
    <property type="entry name" value="SHORT CHAIN DEHYDROGENASE"/>
    <property type="match status" value="1"/>
</dbReference>
<dbReference type="AlphaFoldDB" id="W9SE69"/>
<dbReference type="eggNOG" id="KOG0725">
    <property type="taxonomic scope" value="Eukaryota"/>
</dbReference>
<evidence type="ECO:0000256" key="2">
    <source>
        <dbReference type="ARBA" id="ARBA00023002"/>
    </source>
</evidence>
<dbReference type="EMBL" id="KE345337">
    <property type="protein sequence ID" value="EXC01952.1"/>
    <property type="molecule type" value="Genomic_DNA"/>
</dbReference>
<dbReference type="FunFam" id="3.40.50.720:FF:000084">
    <property type="entry name" value="Short-chain dehydrogenase reductase"/>
    <property type="match status" value="1"/>
</dbReference>
<dbReference type="KEGG" id="mnt:21401824"/>
<dbReference type="GO" id="GO:0016616">
    <property type="term" value="F:oxidoreductase activity, acting on the CH-OH group of donors, NAD or NADP as acceptor"/>
    <property type="evidence" value="ECO:0007669"/>
    <property type="project" value="InterPro"/>
</dbReference>
<evidence type="ECO:0000313" key="4">
    <source>
        <dbReference type="Proteomes" id="UP000030645"/>
    </source>
</evidence>
<sequence>MATTSLLSAVSRRLEGKVAVITGGASGIGECTAKVFAHHGAKLIIADIQDALGHSLCQSIDETNCKYVHCDVTDETHVKNAVDKAVKAYGKLDIIFNNAGTSDKSYLRILKDQKNDFERVMSVNATGVFLGIKHASRVMIPARSGSIISTASVCSYIGGAASHAYTASKHAVLGLTKSAAVELGQYGIRVNCLSPYGVATPLVEKFLGRKKGDIENLFSSAANLKNVTLEAEDVANAALYLASDEARYISGHNLFVDGGYSIANPSFNMFQP</sequence>
<keyword evidence="4" id="KW-1185">Reference proteome</keyword>
<accession>W9SE69</accession>
<keyword evidence="2" id="KW-0560">Oxidoreductase</keyword>
<comment type="similarity">
    <text evidence="1">Belongs to the short-chain dehydrogenases/reductases (SDR) family.</text>
</comment>
<reference evidence="4" key="1">
    <citation type="submission" date="2013-01" db="EMBL/GenBank/DDBJ databases">
        <title>Draft Genome Sequence of a Mulberry Tree, Morus notabilis C.K. Schneid.</title>
        <authorList>
            <person name="He N."/>
            <person name="Zhao S."/>
        </authorList>
    </citation>
    <scope>NUCLEOTIDE SEQUENCE</scope>
</reference>
<dbReference type="CDD" id="cd05326">
    <property type="entry name" value="secoisolariciresinol-DH_like_SDR_c"/>
    <property type="match status" value="1"/>
</dbReference>